<reference evidence="1 2" key="1">
    <citation type="journal article" date="2018" name="Mycol. Prog.">
        <title>Coniella lustricola, a new species from submerged detritus.</title>
        <authorList>
            <person name="Raudabaugh D.B."/>
            <person name="Iturriaga T."/>
            <person name="Carver A."/>
            <person name="Mondo S."/>
            <person name="Pangilinan J."/>
            <person name="Lipzen A."/>
            <person name="He G."/>
            <person name="Amirebrahimi M."/>
            <person name="Grigoriev I.V."/>
            <person name="Miller A.N."/>
        </authorList>
    </citation>
    <scope>NUCLEOTIDE SEQUENCE [LARGE SCALE GENOMIC DNA]</scope>
    <source>
        <strain evidence="1 2">B22-T-1</strain>
    </source>
</reference>
<evidence type="ECO:0000313" key="1">
    <source>
        <dbReference type="EMBL" id="PSR81780.1"/>
    </source>
</evidence>
<dbReference type="InParanoid" id="A0A2T3A2T3"/>
<dbReference type="AlphaFoldDB" id="A0A2T3A2T3"/>
<evidence type="ECO:0000313" key="2">
    <source>
        <dbReference type="Proteomes" id="UP000241462"/>
    </source>
</evidence>
<protein>
    <submittedName>
        <fullName evidence="1">Uncharacterized protein</fullName>
    </submittedName>
</protein>
<proteinExistence type="predicted"/>
<name>A0A2T3A2T3_9PEZI</name>
<accession>A0A2T3A2T3</accession>
<dbReference type="Proteomes" id="UP000241462">
    <property type="component" value="Unassembled WGS sequence"/>
</dbReference>
<organism evidence="1 2">
    <name type="scientific">Coniella lustricola</name>
    <dbReference type="NCBI Taxonomy" id="2025994"/>
    <lineage>
        <taxon>Eukaryota</taxon>
        <taxon>Fungi</taxon>
        <taxon>Dikarya</taxon>
        <taxon>Ascomycota</taxon>
        <taxon>Pezizomycotina</taxon>
        <taxon>Sordariomycetes</taxon>
        <taxon>Sordariomycetidae</taxon>
        <taxon>Diaporthales</taxon>
        <taxon>Schizoparmaceae</taxon>
        <taxon>Coniella</taxon>
    </lineage>
</organism>
<keyword evidence="2" id="KW-1185">Reference proteome</keyword>
<sequence length="162" mass="18771">MNLFISITNFRPPSWRQKESPHSMRLCNQGQHYERQNSPIQDHAPKTFWTRVHEQKANRLSLGSRTTEQANLSTFNAPHIKRYHILQNPSLKAEYTAIKSNRGVRSKSPRSMHKRARLLENLENELSSVPTTCTVSSVRTLTGISTTSQWLDDRLMLACRRE</sequence>
<dbReference type="EMBL" id="KZ678494">
    <property type="protein sequence ID" value="PSR81780.1"/>
    <property type="molecule type" value="Genomic_DNA"/>
</dbReference>
<gene>
    <name evidence="1" type="ORF">BD289DRAFT_31576</name>
</gene>